<dbReference type="VEuPathDB" id="FungiDB:BDV34DRAFT_233378"/>
<keyword evidence="1" id="KW-0732">Signal</keyword>
<dbReference type="EMBL" id="ML735096">
    <property type="protein sequence ID" value="KAB8199108.1"/>
    <property type="molecule type" value="Genomic_DNA"/>
</dbReference>
<proteinExistence type="predicted"/>
<evidence type="ECO:0000313" key="3">
    <source>
        <dbReference type="Proteomes" id="UP000326532"/>
    </source>
</evidence>
<gene>
    <name evidence="2" type="ORF">BDV34DRAFT_233378</name>
</gene>
<evidence type="ECO:0000256" key="1">
    <source>
        <dbReference type="SAM" id="SignalP"/>
    </source>
</evidence>
<keyword evidence="3" id="KW-1185">Reference proteome</keyword>
<organism evidence="2 3">
    <name type="scientific">Aspergillus parasiticus</name>
    <dbReference type="NCBI Taxonomy" id="5067"/>
    <lineage>
        <taxon>Eukaryota</taxon>
        <taxon>Fungi</taxon>
        <taxon>Dikarya</taxon>
        <taxon>Ascomycota</taxon>
        <taxon>Pezizomycotina</taxon>
        <taxon>Eurotiomycetes</taxon>
        <taxon>Eurotiomycetidae</taxon>
        <taxon>Eurotiales</taxon>
        <taxon>Aspergillaceae</taxon>
        <taxon>Aspergillus</taxon>
        <taxon>Aspergillus subgen. Circumdati</taxon>
    </lineage>
</organism>
<accession>A0A5N6D257</accession>
<feature type="chain" id="PRO_5024809978" evidence="1">
    <location>
        <begin position="22"/>
        <end position="255"/>
    </location>
</feature>
<dbReference type="AlphaFoldDB" id="A0A5N6D257"/>
<reference evidence="2 3" key="1">
    <citation type="submission" date="2019-04" db="EMBL/GenBank/DDBJ databases">
        <title>Fungal friends and foes A comparative genomics study of 23 Aspergillus species from section Flavi.</title>
        <authorList>
            <consortium name="DOE Joint Genome Institute"/>
            <person name="Kjaerbolling I."/>
            <person name="Vesth T.C."/>
            <person name="Frisvad J.C."/>
            <person name="Nybo J.L."/>
            <person name="Theobald S."/>
            <person name="Kildgaard S."/>
            <person name="Petersen T.I."/>
            <person name="Kuo A."/>
            <person name="Sato A."/>
            <person name="Lyhne E.K."/>
            <person name="Kogle M.E."/>
            <person name="Wiebenga A."/>
            <person name="Kun R.S."/>
            <person name="Lubbers R.J."/>
            <person name="Makela M.R."/>
            <person name="Barry K."/>
            <person name="Chovatia M."/>
            <person name="Clum A."/>
            <person name="Daum C."/>
            <person name="Haridas S."/>
            <person name="He G."/>
            <person name="LaButti K."/>
            <person name="Lipzen A."/>
            <person name="Mondo S."/>
            <person name="Pangilinan J."/>
            <person name="Riley R."/>
            <person name="Salamov A."/>
            <person name="Simmons B.A."/>
            <person name="Magnuson J.K."/>
            <person name="Henrissat B."/>
            <person name="Mortensen U.H."/>
            <person name="Larsen T.O."/>
            <person name="De vries R.P."/>
            <person name="Grigoriev I.V."/>
            <person name="Machida M."/>
            <person name="Baker S.E."/>
            <person name="Andersen M.R."/>
        </authorList>
    </citation>
    <scope>NUCLEOTIDE SEQUENCE [LARGE SCALE GENOMIC DNA]</scope>
    <source>
        <strain evidence="2 3">CBS 117618</strain>
    </source>
</reference>
<protein>
    <submittedName>
        <fullName evidence="2">Uncharacterized protein</fullName>
    </submittedName>
</protein>
<dbReference type="Proteomes" id="UP000326532">
    <property type="component" value="Unassembled WGS sequence"/>
</dbReference>
<feature type="signal peptide" evidence="1">
    <location>
        <begin position="1"/>
        <end position="21"/>
    </location>
</feature>
<sequence>MSSWAWDRAALMALPLKATLALPRPVRGQGQPTSSLHNTINLLSNILRPLGVTPNHVNMRDCLGSCMHYSRREKIPKGSAAPVATQGGYRLRICRRKHSDRLQALLSEYSEQVEFITRHLNGVDYEIYLAHPLPSGTVKEYYFTPAVKVTIALLKEAAQFRKAAKSQFILVTLHPVFVYGCNPTQTAAKEIEDSSNAHIQALDPAIPDGSRYLLSGKGGNWTEITADIEEEFLSTDSGKAEAELGMQWRPWDRMV</sequence>
<evidence type="ECO:0000313" key="2">
    <source>
        <dbReference type="EMBL" id="KAB8199108.1"/>
    </source>
</evidence>
<dbReference type="Gene3D" id="3.40.50.720">
    <property type="entry name" value="NAD(P)-binding Rossmann-like Domain"/>
    <property type="match status" value="1"/>
</dbReference>
<dbReference type="SUPFAM" id="SSF51735">
    <property type="entry name" value="NAD(P)-binding Rossmann-fold domains"/>
    <property type="match status" value="1"/>
</dbReference>
<dbReference type="InterPro" id="IPR036291">
    <property type="entry name" value="NAD(P)-bd_dom_sf"/>
</dbReference>
<name>A0A5N6D257_ASPPA</name>